<dbReference type="RefSeq" id="WP_328954623.1">
    <property type="nucleotide sequence ID" value="NZ_CP108110.1"/>
</dbReference>
<organism evidence="4 5">
    <name type="scientific">Kitasatospora purpeofusca</name>
    <dbReference type="NCBI Taxonomy" id="67352"/>
    <lineage>
        <taxon>Bacteria</taxon>
        <taxon>Bacillati</taxon>
        <taxon>Actinomycetota</taxon>
        <taxon>Actinomycetes</taxon>
        <taxon>Kitasatosporales</taxon>
        <taxon>Streptomycetaceae</taxon>
        <taxon>Kitasatospora</taxon>
    </lineage>
</organism>
<evidence type="ECO:0000313" key="5">
    <source>
        <dbReference type="Proteomes" id="UP001432222"/>
    </source>
</evidence>
<reference evidence="4" key="1">
    <citation type="submission" date="2022-10" db="EMBL/GenBank/DDBJ databases">
        <title>The complete genomes of actinobacterial strains from the NBC collection.</title>
        <authorList>
            <person name="Joergensen T.S."/>
            <person name="Alvarez Arevalo M."/>
            <person name="Sterndorff E.B."/>
            <person name="Faurdal D."/>
            <person name="Vuksanovic O."/>
            <person name="Mourched A.-S."/>
            <person name="Charusanti P."/>
            <person name="Shaw S."/>
            <person name="Blin K."/>
            <person name="Weber T."/>
        </authorList>
    </citation>
    <scope>NUCLEOTIDE SEQUENCE</scope>
    <source>
        <strain evidence="4">NBC_00222</strain>
    </source>
</reference>
<name>A0ABZ1U136_9ACTN</name>
<feature type="chain" id="PRO_5046763568" evidence="2">
    <location>
        <begin position="23"/>
        <end position="208"/>
    </location>
</feature>
<dbReference type="Pfam" id="PF14016">
    <property type="entry name" value="DUF4232"/>
    <property type="match status" value="1"/>
</dbReference>
<evidence type="ECO:0000259" key="3">
    <source>
        <dbReference type="Pfam" id="PF14016"/>
    </source>
</evidence>
<keyword evidence="2" id="KW-0732">Signal</keyword>
<proteinExistence type="predicted"/>
<evidence type="ECO:0000256" key="1">
    <source>
        <dbReference type="SAM" id="MobiDB-lite"/>
    </source>
</evidence>
<feature type="signal peptide" evidence="2">
    <location>
        <begin position="1"/>
        <end position="22"/>
    </location>
</feature>
<feature type="compositionally biased region" description="Low complexity" evidence="1">
    <location>
        <begin position="30"/>
        <end position="74"/>
    </location>
</feature>
<feature type="region of interest" description="Disordered" evidence="1">
    <location>
        <begin position="23"/>
        <end position="75"/>
    </location>
</feature>
<protein>
    <submittedName>
        <fullName evidence="4">DUF4232 domain-containing protein</fullName>
    </submittedName>
</protein>
<accession>A0ABZ1U136</accession>
<dbReference type="InterPro" id="IPR025326">
    <property type="entry name" value="DUF4232"/>
</dbReference>
<dbReference type="EMBL" id="CP108110">
    <property type="protein sequence ID" value="WUQ83672.1"/>
    <property type="molecule type" value="Genomic_DNA"/>
</dbReference>
<dbReference type="Proteomes" id="UP001432222">
    <property type="component" value="Chromosome"/>
</dbReference>
<dbReference type="PROSITE" id="PS51257">
    <property type="entry name" value="PROKAR_LIPOPROTEIN"/>
    <property type="match status" value="1"/>
</dbReference>
<feature type="domain" description="DUF4232" evidence="3">
    <location>
        <begin position="80"/>
        <end position="197"/>
    </location>
</feature>
<evidence type="ECO:0000313" key="4">
    <source>
        <dbReference type="EMBL" id="WUQ83672.1"/>
    </source>
</evidence>
<evidence type="ECO:0000256" key="2">
    <source>
        <dbReference type="SAM" id="SignalP"/>
    </source>
</evidence>
<sequence>MRPRRLVLTAVAVAALAVTATACGPENSDPAPSASGPATTAAAPATAAPATTPAPASAPATAPATGKPSASAPAQAAGTCGAKDLVLTAKAESQAGGYILITAKAKPGVTCTLPARRPVIAFGSGGIEAAKAEQTAAQPIKLSGSDAAYAGVMTKTTKDNQAIQFTDVIVGINDPDPDPVSLPIGPTNVDKPIVTNWHSRPEGAVPVH</sequence>
<gene>
    <name evidence="4" type="ORF">OHA16_12235</name>
</gene>
<keyword evidence="5" id="KW-1185">Reference proteome</keyword>